<evidence type="ECO:0000313" key="2">
    <source>
        <dbReference type="EMBL" id="JAE31861.1"/>
    </source>
</evidence>
<evidence type="ECO:0000256" key="1">
    <source>
        <dbReference type="SAM" id="MobiDB-lite"/>
    </source>
</evidence>
<reference evidence="2" key="2">
    <citation type="journal article" date="2015" name="Data Brief">
        <title>Shoot transcriptome of the giant reed, Arundo donax.</title>
        <authorList>
            <person name="Barrero R.A."/>
            <person name="Guerrero F.D."/>
            <person name="Moolhuijzen P."/>
            <person name="Goolsby J.A."/>
            <person name="Tidwell J."/>
            <person name="Bellgard S.E."/>
            <person name="Bellgard M.I."/>
        </authorList>
    </citation>
    <scope>NUCLEOTIDE SEQUENCE</scope>
    <source>
        <tissue evidence="2">Shoot tissue taken approximately 20 cm above the soil surface</tissue>
    </source>
</reference>
<organism evidence="2">
    <name type="scientific">Arundo donax</name>
    <name type="common">Giant reed</name>
    <name type="synonym">Donax arundinaceus</name>
    <dbReference type="NCBI Taxonomy" id="35708"/>
    <lineage>
        <taxon>Eukaryota</taxon>
        <taxon>Viridiplantae</taxon>
        <taxon>Streptophyta</taxon>
        <taxon>Embryophyta</taxon>
        <taxon>Tracheophyta</taxon>
        <taxon>Spermatophyta</taxon>
        <taxon>Magnoliopsida</taxon>
        <taxon>Liliopsida</taxon>
        <taxon>Poales</taxon>
        <taxon>Poaceae</taxon>
        <taxon>PACMAD clade</taxon>
        <taxon>Arundinoideae</taxon>
        <taxon>Arundineae</taxon>
        <taxon>Arundo</taxon>
    </lineage>
</organism>
<feature type="region of interest" description="Disordered" evidence="1">
    <location>
        <begin position="1"/>
        <end position="27"/>
    </location>
</feature>
<dbReference type="AlphaFoldDB" id="A0A0A9HAH9"/>
<dbReference type="EMBL" id="GBRH01166035">
    <property type="protein sequence ID" value="JAE31861.1"/>
    <property type="molecule type" value="Transcribed_RNA"/>
</dbReference>
<proteinExistence type="predicted"/>
<accession>A0A0A9HAH9</accession>
<reference evidence="2" key="1">
    <citation type="submission" date="2014-09" db="EMBL/GenBank/DDBJ databases">
        <authorList>
            <person name="Magalhaes I.L.F."/>
            <person name="Oliveira U."/>
            <person name="Santos F.R."/>
            <person name="Vidigal T.H.D.A."/>
            <person name="Brescovit A.D."/>
            <person name="Santos A.J."/>
        </authorList>
    </citation>
    <scope>NUCLEOTIDE SEQUENCE</scope>
    <source>
        <tissue evidence="2">Shoot tissue taken approximately 20 cm above the soil surface</tissue>
    </source>
</reference>
<protein>
    <submittedName>
        <fullName evidence="2">Uncharacterized protein</fullName>
    </submittedName>
</protein>
<name>A0A0A9HAH9_ARUDO</name>
<sequence length="50" mass="5683">MQRPSSHRSVQNRVSAPLPTSDETITEKRARTWSGTWIGRVDHGRFGSVF</sequence>